<name>A0ACB9KP83_BAUVA</name>
<evidence type="ECO:0000313" key="1">
    <source>
        <dbReference type="EMBL" id="KAI4299087.1"/>
    </source>
</evidence>
<proteinExistence type="predicted"/>
<keyword evidence="2" id="KW-1185">Reference proteome</keyword>
<sequence length="752" mass="84192">MGEKIREHLKDDEEFKMLLDEIPQATSHNLVHQHQIYGSDDDGSFLTQTGMYGMYNDDPYTQIRYRYASSPISAISLQSGSSSSMFSGGCSLSDNGSPTPPPLEEHKSCLPSGNPIYPNSFLLDSKLSDLTVRNKANEGLVDELNLPANSREMYTSNQQDSSRNSKDSLMGINGPINVHKYGDYANLKREFFHCVGVQYPYSRTAMGSDAEINSALSGLAQDCKMANLFGSGQSPRCPENVLPQFNCFSGSMGSPRHRRQLIDNCYYRGSLAPELTASLSGRQLADNLLYAKQNGMNLMEERSISRSSNSPIYPHLWPYSNSQTLLQNSFPLSNSGTMPILNTRIPQGGIDSIISEGSFIIQGEGLNYVVNSRSSDRSRGQNKGAVRETGFAKHLHRSELDIRHQNMGSYESPRSARMCSPFPLSPKYNSLAEAQGFICLLAKDQNGCRYLQKVFDEGTPGEVQVIVNEIIDHVVELMINPFGNYLMQKLLEVCNEEQRMQILLMVTQEPGQLVRISLNTHGTRVVQKLIETLKTRHQISIVVSALEPGFLALIKDLNGNHVIQRCLQFLSNEDNKFIFVAAAKYCVDIATHQHGCCVLQRCIGLSSGQYRDKVVAEISANALLLAQDQYGNYVIQFILDLRIPFATANIISQFEGNFVHLSTQKFSSHVIEKCLAVFNEENRSRIIYELLRAPHFEQLLQDPHANYVVQSALRHSQGHVHNSLVEAIESYKAISRNNPYSKKIFSQKLRKK</sequence>
<protein>
    <submittedName>
        <fullName evidence="1">Uncharacterized protein</fullName>
    </submittedName>
</protein>
<accession>A0ACB9KP83</accession>
<dbReference type="EMBL" id="CM039438">
    <property type="protein sequence ID" value="KAI4299087.1"/>
    <property type="molecule type" value="Genomic_DNA"/>
</dbReference>
<comment type="caution">
    <text evidence="1">The sequence shown here is derived from an EMBL/GenBank/DDBJ whole genome shotgun (WGS) entry which is preliminary data.</text>
</comment>
<dbReference type="Proteomes" id="UP000828941">
    <property type="component" value="Chromosome 13"/>
</dbReference>
<gene>
    <name evidence="1" type="ORF">L6164_032579</name>
</gene>
<reference evidence="1 2" key="1">
    <citation type="journal article" date="2022" name="DNA Res.">
        <title>Chromosomal-level genome assembly of the orchid tree Bauhinia variegata (Leguminosae; Cercidoideae) supports the allotetraploid origin hypothesis of Bauhinia.</title>
        <authorList>
            <person name="Zhong Y."/>
            <person name="Chen Y."/>
            <person name="Zheng D."/>
            <person name="Pang J."/>
            <person name="Liu Y."/>
            <person name="Luo S."/>
            <person name="Meng S."/>
            <person name="Qian L."/>
            <person name="Wei D."/>
            <person name="Dai S."/>
            <person name="Zhou R."/>
        </authorList>
    </citation>
    <scope>NUCLEOTIDE SEQUENCE [LARGE SCALE GENOMIC DNA]</scope>
    <source>
        <strain evidence="1">BV-YZ2020</strain>
    </source>
</reference>
<organism evidence="1 2">
    <name type="scientific">Bauhinia variegata</name>
    <name type="common">Purple orchid tree</name>
    <name type="synonym">Phanera variegata</name>
    <dbReference type="NCBI Taxonomy" id="167791"/>
    <lineage>
        <taxon>Eukaryota</taxon>
        <taxon>Viridiplantae</taxon>
        <taxon>Streptophyta</taxon>
        <taxon>Embryophyta</taxon>
        <taxon>Tracheophyta</taxon>
        <taxon>Spermatophyta</taxon>
        <taxon>Magnoliopsida</taxon>
        <taxon>eudicotyledons</taxon>
        <taxon>Gunneridae</taxon>
        <taxon>Pentapetalae</taxon>
        <taxon>rosids</taxon>
        <taxon>fabids</taxon>
        <taxon>Fabales</taxon>
        <taxon>Fabaceae</taxon>
        <taxon>Cercidoideae</taxon>
        <taxon>Cercideae</taxon>
        <taxon>Bauhiniinae</taxon>
        <taxon>Bauhinia</taxon>
    </lineage>
</organism>
<evidence type="ECO:0000313" key="2">
    <source>
        <dbReference type="Proteomes" id="UP000828941"/>
    </source>
</evidence>